<evidence type="ECO:0000313" key="1">
    <source>
        <dbReference type="EMBL" id="VFS17313.1"/>
    </source>
</evidence>
<dbReference type="Proteomes" id="UP000372890">
    <property type="component" value="Unassembled WGS sequence"/>
</dbReference>
<dbReference type="AlphaFoldDB" id="A0A484X390"/>
<protein>
    <submittedName>
        <fullName evidence="1">Uncharacterized protein</fullName>
    </submittedName>
</protein>
<proteinExistence type="predicted"/>
<organism evidence="1 2">
    <name type="scientific">Escherichia coli</name>
    <dbReference type="NCBI Taxonomy" id="562"/>
    <lineage>
        <taxon>Bacteria</taxon>
        <taxon>Pseudomonadati</taxon>
        <taxon>Pseudomonadota</taxon>
        <taxon>Gammaproteobacteria</taxon>
        <taxon>Enterobacterales</taxon>
        <taxon>Enterobacteriaceae</taxon>
        <taxon>Escherichia</taxon>
    </lineage>
</organism>
<accession>A0A484X390</accession>
<sequence>MVSIFFAFSEGISASKSTGNPGTFHLHPFAHLGYRDRYQSQQSHLWHLSMRTVRRWYRFRYVPSPVAPHSWKPAAERPTNKDRARIDFFIHNPQVKMAFLCCVLCCVFAGSFMQVLCHLDDSSNIQTLKYVNKTLHYCPKVEDSRYSG</sequence>
<gene>
    <name evidence="1" type="ORF">NCTC9001_01926</name>
</gene>
<dbReference type="EMBL" id="CAADIS010000004">
    <property type="protein sequence ID" value="VFS17313.1"/>
    <property type="molecule type" value="Genomic_DNA"/>
</dbReference>
<reference evidence="1 2" key="1">
    <citation type="submission" date="2019-03" db="EMBL/GenBank/DDBJ databases">
        <authorList>
            <consortium name="Pathogen Informatics"/>
        </authorList>
    </citation>
    <scope>NUCLEOTIDE SEQUENCE [LARGE SCALE GENOMIC DNA]</scope>
    <source>
        <strain evidence="1 2">NCTC9001</strain>
    </source>
</reference>
<name>A0A484X390_ECOLX</name>
<evidence type="ECO:0000313" key="2">
    <source>
        <dbReference type="Proteomes" id="UP000372890"/>
    </source>
</evidence>